<organism evidence="5 6">
    <name type="scientific">Amycolatopsis rhabdoformis</name>
    <dbReference type="NCBI Taxonomy" id="1448059"/>
    <lineage>
        <taxon>Bacteria</taxon>
        <taxon>Bacillati</taxon>
        <taxon>Actinomycetota</taxon>
        <taxon>Actinomycetes</taxon>
        <taxon>Pseudonocardiales</taxon>
        <taxon>Pseudonocardiaceae</taxon>
        <taxon>Amycolatopsis</taxon>
    </lineage>
</organism>
<keyword evidence="6" id="KW-1185">Reference proteome</keyword>
<protein>
    <submittedName>
        <fullName evidence="5">Helix-turn-helix domain-containing protein</fullName>
    </submittedName>
</protein>
<evidence type="ECO:0000313" key="6">
    <source>
        <dbReference type="Proteomes" id="UP001330812"/>
    </source>
</evidence>
<dbReference type="PANTHER" id="PTHR46796:SF6">
    <property type="entry name" value="ARAC SUBFAMILY"/>
    <property type="match status" value="1"/>
</dbReference>
<dbReference type="EMBL" id="CP142149">
    <property type="protein sequence ID" value="WSE32694.1"/>
    <property type="molecule type" value="Genomic_DNA"/>
</dbReference>
<dbReference type="InterPro" id="IPR018060">
    <property type="entry name" value="HTH_AraC"/>
</dbReference>
<accession>A0ABZ1IF17</accession>
<dbReference type="Pfam" id="PF14525">
    <property type="entry name" value="AraC_binding_2"/>
    <property type="match status" value="1"/>
</dbReference>
<dbReference type="PROSITE" id="PS00041">
    <property type="entry name" value="HTH_ARAC_FAMILY_1"/>
    <property type="match status" value="1"/>
</dbReference>
<keyword evidence="1" id="KW-0805">Transcription regulation</keyword>
<evidence type="ECO:0000256" key="3">
    <source>
        <dbReference type="ARBA" id="ARBA00023163"/>
    </source>
</evidence>
<gene>
    <name evidence="5" type="ORF">VSH64_11330</name>
</gene>
<dbReference type="PROSITE" id="PS01124">
    <property type="entry name" value="HTH_ARAC_FAMILY_2"/>
    <property type="match status" value="1"/>
</dbReference>
<evidence type="ECO:0000256" key="1">
    <source>
        <dbReference type="ARBA" id="ARBA00023015"/>
    </source>
</evidence>
<dbReference type="SMART" id="SM00342">
    <property type="entry name" value="HTH_ARAC"/>
    <property type="match status" value="1"/>
</dbReference>
<dbReference type="RefSeq" id="WP_326835501.1">
    <property type="nucleotide sequence ID" value="NZ_CP142149.1"/>
</dbReference>
<dbReference type="InterPro" id="IPR035418">
    <property type="entry name" value="AraC-bd_2"/>
</dbReference>
<reference evidence="5 6" key="1">
    <citation type="journal article" date="2015" name="Int. J. Syst. Evol. Microbiol.">
        <title>Amycolatopsis rhabdoformis sp. nov., an actinomycete isolated from a tropical forest soil.</title>
        <authorList>
            <person name="Souza W.R."/>
            <person name="Silva R.E."/>
            <person name="Goodfellow M."/>
            <person name="Busarakam K."/>
            <person name="Figueiro F.S."/>
            <person name="Ferreira D."/>
            <person name="Rodrigues-Filho E."/>
            <person name="Moraes L.A.B."/>
            <person name="Zucchi T.D."/>
        </authorList>
    </citation>
    <scope>NUCLEOTIDE SEQUENCE [LARGE SCALE GENOMIC DNA]</scope>
    <source>
        <strain evidence="5 6">NCIMB 14900</strain>
    </source>
</reference>
<dbReference type="Gene3D" id="1.10.10.60">
    <property type="entry name" value="Homeodomain-like"/>
    <property type="match status" value="1"/>
</dbReference>
<sequence>MREPSSWSTEDVARSEAFGYWADVICEKLVHVAARATGEAPFAGRIEHAALDGVGLSTVRSGAQEVVRTKRLIGRDPDEYLLVNVQTAGRSLAEQDGRTAALGPGTMAVLDSTRPYRLAFAGAFSQVIVRVPRSLLPARAAAGVTAVTFDGRGPGRLVAEFLAGLARHDDAAVAAALLPHAVGLLESTLDWATRGAAAPTSAVLARGRIHRFVREHLADPALDAAAVAAGCGLSRRSVFRALADDGETLTALVRRLRVARARQLLRDRPELPLAAVAAQAGFGGAAQLHRAFRASEGTTPGQFRANRP</sequence>
<evidence type="ECO:0000313" key="5">
    <source>
        <dbReference type="EMBL" id="WSE32694.1"/>
    </source>
</evidence>
<keyword evidence="2" id="KW-0238">DNA-binding</keyword>
<name>A0ABZ1IF17_9PSEU</name>
<dbReference type="SUPFAM" id="SSF46689">
    <property type="entry name" value="Homeodomain-like"/>
    <property type="match status" value="1"/>
</dbReference>
<dbReference type="Proteomes" id="UP001330812">
    <property type="component" value="Chromosome"/>
</dbReference>
<dbReference type="PANTHER" id="PTHR46796">
    <property type="entry name" value="HTH-TYPE TRANSCRIPTIONAL ACTIVATOR RHAS-RELATED"/>
    <property type="match status" value="1"/>
</dbReference>
<proteinExistence type="predicted"/>
<evidence type="ECO:0000256" key="2">
    <source>
        <dbReference type="ARBA" id="ARBA00023125"/>
    </source>
</evidence>
<dbReference type="Pfam" id="PF12833">
    <property type="entry name" value="HTH_18"/>
    <property type="match status" value="1"/>
</dbReference>
<dbReference type="InterPro" id="IPR018062">
    <property type="entry name" value="HTH_AraC-typ_CS"/>
</dbReference>
<keyword evidence="3" id="KW-0804">Transcription</keyword>
<dbReference type="InterPro" id="IPR050204">
    <property type="entry name" value="AraC_XylS_family_regulators"/>
</dbReference>
<dbReference type="InterPro" id="IPR009057">
    <property type="entry name" value="Homeodomain-like_sf"/>
</dbReference>
<feature type="domain" description="HTH araC/xylS-type" evidence="4">
    <location>
        <begin position="207"/>
        <end position="306"/>
    </location>
</feature>
<evidence type="ECO:0000259" key="4">
    <source>
        <dbReference type="PROSITE" id="PS01124"/>
    </source>
</evidence>